<dbReference type="EMBL" id="JAPDFL010000001">
    <property type="protein sequence ID" value="MCW1930714.1"/>
    <property type="molecule type" value="Genomic_DNA"/>
</dbReference>
<dbReference type="Gene3D" id="3.40.630.30">
    <property type="match status" value="1"/>
</dbReference>
<dbReference type="RefSeq" id="WP_264503895.1">
    <property type="nucleotide sequence ID" value="NZ_JAPDFL010000001.1"/>
</dbReference>
<sequence>MVRILGGGTAMTLEQTFAQMVPRIETPRLILRAPGLADFDGFAGYLASDRSRYTGGPMDRNLAWRGWGHAVGHWVMRGYGIFVIEDKATGRALGTTGPYFPEGWPEPEIAWTLWDSSTEGKGIAAEAALAGRAYAYETLGWTTAVSVILEGNTRSEALAERLGCVRDGGMTHPQFGATSIWRHPAADTQGAGMEAYA</sequence>
<organism evidence="2 3">
    <name type="scientific">Pararhodobacter zhoushanensis</name>
    <dbReference type="NCBI Taxonomy" id="2479545"/>
    <lineage>
        <taxon>Bacteria</taxon>
        <taxon>Pseudomonadati</taxon>
        <taxon>Pseudomonadota</taxon>
        <taxon>Alphaproteobacteria</taxon>
        <taxon>Rhodobacterales</taxon>
        <taxon>Paracoccaceae</taxon>
        <taxon>Pararhodobacter</taxon>
    </lineage>
</organism>
<comment type="caution">
    <text evidence="2">The sequence shown here is derived from an EMBL/GenBank/DDBJ whole genome shotgun (WGS) entry which is preliminary data.</text>
</comment>
<dbReference type="Pfam" id="PF13302">
    <property type="entry name" value="Acetyltransf_3"/>
    <property type="match status" value="1"/>
</dbReference>
<dbReference type="Proteomes" id="UP001208938">
    <property type="component" value="Unassembled WGS sequence"/>
</dbReference>
<dbReference type="InterPro" id="IPR051531">
    <property type="entry name" value="N-acetyltransferase"/>
</dbReference>
<dbReference type="SUPFAM" id="SSF55729">
    <property type="entry name" value="Acyl-CoA N-acyltransferases (Nat)"/>
    <property type="match status" value="1"/>
</dbReference>
<name>A0ABT3GT83_9RHOB</name>
<feature type="domain" description="N-acetyltransferase" evidence="1">
    <location>
        <begin position="28"/>
        <end position="164"/>
    </location>
</feature>
<proteinExistence type="predicted"/>
<keyword evidence="3" id="KW-1185">Reference proteome</keyword>
<dbReference type="InterPro" id="IPR000182">
    <property type="entry name" value="GNAT_dom"/>
</dbReference>
<dbReference type="PANTHER" id="PTHR43792">
    <property type="entry name" value="GNAT FAMILY, PUTATIVE (AFU_ORTHOLOGUE AFUA_3G00765)-RELATED-RELATED"/>
    <property type="match status" value="1"/>
</dbReference>
<evidence type="ECO:0000313" key="3">
    <source>
        <dbReference type="Proteomes" id="UP001208938"/>
    </source>
</evidence>
<protein>
    <submittedName>
        <fullName evidence="2">GNAT family N-acetyltransferase</fullName>
    </submittedName>
</protein>
<evidence type="ECO:0000313" key="2">
    <source>
        <dbReference type="EMBL" id="MCW1930714.1"/>
    </source>
</evidence>
<reference evidence="2 3" key="1">
    <citation type="submission" date="2022-10" db="EMBL/GenBank/DDBJ databases">
        <title>Pararhodobacter sp. nov., isolated from marine algae.</title>
        <authorList>
            <person name="Choi B.J."/>
            <person name="Kim J.M."/>
            <person name="Lee J.K."/>
            <person name="Choi D.G."/>
            <person name="Jeon C.O."/>
        </authorList>
    </citation>
    <scope>NUCLEOTIDE SEQUENCE [LARGE SCALE GENOMIC DNA]</scope>
    <source>
        <strain evidence="2 3">ZQ420</strain>
    </source>
</reference>
<accession>A0ABT3GT83</accession>
<dbReference type="PANTHER" id="PTHR43792:SF1">
    <property type="entry name" value="N-ACETYLTRANSFERASE DOMAIN-CONTAINING PROTEIN"/>
    <property type="match status" value="1"/>
</dbReference>
<gene>
    <name evidence="2" type="ORF">OKW52_00110</name>
</gene>
<dbReference type="InterPro" id="IPR016181">
    <property type="entry name" value="Acyl_CoA_acyltransferase"/>
</dbReference>
<evidence type="ECO:0000259" key="1">
    <source>
        <dbReference type="Pfam" id="PF13302"/>
    </source>
</evidence>